<dbReference type="PANTHER" id="PTHR16017:SF0">
    <property type="entry name" value="WD REPEAT-CONTAINING PROTEIN 70"/>
    <property type="match status" value="1"/>
</dbReference>
<evidence type="ECO:0000313" key="6">
    <source>
        <dbReference type="Proteomes" id="UP000675881"/>
    </source>
</evidence>
<feature type="region of interest" description="Disordered" evidence="4">
    <location>
        <begin position="549"/>
        <end position="578"/>
    </location>
</feature>
<gene>
    <name evidence="5" type="ORF">LSAA_5210</name>
</gene>
<feature type="compositionally biased region" description="Acidic residues" evidence="4">
    <location>
        <begin position="135"/>
        <end position="150"/>
    </location>
</feature>
<comment type="similarity">
    <text evidence="3">Belongs to the WD repeat GAD-1 family.</text>
</comment>
<dbReference type="SMART" id="SM00320">
    <property type="entry name" value="WD40"/>
    <property type="match status" value="6"/>
</dbReference>
<accession>A0A7R8H493</accession>
<feature type="compositionally biased region" description="Basic and acidic residues" evidence="4">
    <location>
        <begin position="36"/>
        <end position="54"/>
    </location>
</feature>
<dbReference type="PROSITE" id="PS50294">
    <property type="entry name" value="WD_REPEATS_REGION"/>
    <property type="match status" value="1"/>
</dbReference>
<feature type="region of interest" description="Disordered" evidence="4">
    <location>
        <begin position="109"/>
        <end position="158"/>
    </location>
</feature>
<sequence>MNLGNLKNLKIGAQSESSTIIVEGFGKFGGEVSKENFKDVKEDEKESPAKESKEPVSSASETSDLDKAVEEARRLAQTRNAESNAMLDAKGQKLVTEVPRISEKVKLDSEIFKKPPSAPHLETKKTARKPATETNDSDEEEDSDEDEEETLESKIPRSHEIILSHGDKAVTSLSIDPSGSRCVSGSIDYEVKFWDFAGMDSSLKNFRCIRPCERHIINNLEYSSSGDKVLVVSGHSQAKVLDRDGRELLECIKGDPYVMDSRRNKGHVSALRGGAWHPKIKDEFLTCSEDASLRIWRTEDKGRNSRHVIKVKATSGLKCIPSACGYSRDGLLVLAGCMDGSLQLWDHRKNFVNVAMCRRACHEKGATISSVVFGYDNHHLASRSSDSTLKLWDIHCCFSPNDRIIATGCSIAQEGSSGKLHFFERDSFNEICVMDLGKTHVIRSNWHPKLNQIIVGCGDGNVRVFYDPDRSINGAKLCVVKKKSSANARSAAFRDKKSTRKQAEKARKDPVKSRRPDLPLGMKGTGGRVTSGGKRILRHAKESEDNPYWISPAYTKTQPNPIFREEDQDEDPPEKKNQNRNICLLGATALWTILQGRTNSSEHTRLTVRGWNCIVVFVNRRVPGLNTVGRPRR</sequence>
<reference evidence="5" key="1">
    <citation type="submission" date="2021-02" db="EMBL/GenBank/DDBJ databases">
        <authorList>
            <person name="Bekaert M."/>
        </authorList>
    </citation>
    <scope>NUCLEOTIDE SEQUENCE</scope>
    <source>
        <strain evidence="5">IoA-00</strain>
    </source>
</reference>
<dbReference type="InterPro" id="IPR051858">
    <property type="entry name" value="WD_repeat_GAD-1"/>
</dbReference>
<feature type="region of interest" description="Disordered" evidence="4">
    <location>
        <begin position="36"/>
        <end position="87"/>
    </location>
</feature>
<dbReference type="InterPro" id="IPR015943">
    <property type="entry name" value="WD40/YVTN_repeat-like_dom_sf"/>
</dbReference>
<feature type="region of interest" description="Disordered" evidence="4">
    <location>
        <begin position="489"/>
        <end position="534"/>
    </location>
</feature>
<feature type="compositionally biased region" description="Basic and acidic residues" evidence="4">
    <location>
        <begin position="64"/>
        <end position="74"/>
    </location>
</feature>
<evidence type="ECO:0000313" key="5">
    <source>
        <dbReference type="EMBL" id="CAF2844022.1"/>
    </source>
</evidence>
<organism evidence="5 6">
    <name type="scientific">Lepeophtheirus salmonis</name>
    <name type="common">Salmon louse</name>
    <name type="synonym">Caligus salmonis</name>
    <dbReference type="NCBI Taxonomy" id="72036"/>
    <lineage>
        <taxon>Eukaryota</taxon>
        <taxon>Metazoa</taxon>
        <taxon>Ecdysozoa</taxon>
        <taxon>Arthropoda</taxon>
        <taxon>Crustacea</taxon>
        <taxon>Multicrustacea</taxon>
        <taxon>Hexanauplia</taxon>
        <taxon>Copepoda</taxon>
        <taxon>Siphonostomatoida</taxon>
        <taxon>Caligidae</taxon>
        <taxon>Lepeophtheirus</taxon>
    </lineage>
</organism>
<dbReference type="Proteomes" id="UP000675881">
    <property type="component" value="Chromosome 14"/>
</dbReference>
<dbReference type="EMBL" id="HG994593">
    <property type="protein sequence ID" value="CAF2844022.1"/>
    <property type="molecule type" value="Genomic_DNA"/>
</dbReference>
<keyword evidence="6" id="KW-1185">Reference proteome</keyword>
<feature type="compositionally biased region" description="Basic and acidic residues" evidence="4">
    <location>
        <begin position="492"/>
        <end position="517"/>
    </location>
</feature>
<evidence type="ECO:0000256" key="1">
    <source>
        <dbReference type="ARBA" id="ARBA00022574"/>
    </source>
</evidence>
<evidence type="ECO:0000256" key="2">
    <source>
        <dbReference type="ARBA" id="ARBA00022737"/>
    </source>
</evidence>
<protein>
    <submittedName>
        <fullName evidence="5">WD repeat-containing protein 70,Gastrulation defective protein 1 homolog</fullName>
    </submittedName>
</protein>
<dbReference type="Gene3D" id="2.130.10.10">
    <property type="entry name" value="YVTN repeat-like/Quinoprotein amine dehydrogenase"/>
    <property type="match status" value="3"/>
</dbReference>
<dbReference type="PANTHER" id="PTHR16017">
    <property type="entry name" value="GASTRULATION DEFECTIVE PROTEIN 1-RELATED"/>
    <property type="match status" value="1"/>
</dbReference>
<dbReference type="SUPFAM" id="SSF50978">
    <property type="entry name" value="WD40 repeat-like"/>
    <property type="match status" value="1"/>
</dbReference>
<dbReference type="InterPro" id="IPR001680">
    <property type="entry name" value="WD40_rpt"/>
</dbReference>
<keyword evidence="1" id="KW-0853">WD repeat</keyword>
<dbReference type="OrthoDB" id="10264376at2759"/>
<evidence type="ECO:0000256" key="4">
    <source>
        <dbReference type="SAM" id="MobiDB-lite"/>
    </source>
</evidence>
<dbReference type="GO" id="GO:0005634">
    <property type="term" value="C:nucleus"/>
    <property type="evidence" value="ECO:0007669"/>
    <property type="project" value="TreeGrafter"/>
</dbReference>
<name>A0A7R8H493_LEPSM</name>
<proteinExistence type="inferred from homology"/>
<dbReference type="Pfam" id="PF00400">
    <property type="entry name" value="WD40"/>
    <property type="match status" value="3"/>
</dbReference>
<keyword evidence="2" id="KW-0677">Repeat</keyword>
<dbReference type="InterPro" id="IPR036322">
    <property type="entry name" value="WD40_repeat_dom_sf"/>
</dbReference>
<evidence type="ECO:0000256" key="3">
    <source>
        <dbReference type="ARBA" id="ARBA00038343"/>
    </source>
</evidence>
<dbReference type="GO" id="GO:0035861">
    <property type="term" value="C:site of double-strand break"/>
    <property type="evidence" value="ECO:0007669"/>
    <property type="project" value="TreeGrafter"/>
</dbReference>
<dbReference type="PROSITE" id="PS50082">
    <property type="entry name" value="WD_REPEATS_2"/>
    <property type="match status" value="3"/>
</dbReference>
<dbReference type="AlphaFoldDB" id="A0A7R8H493"/>